<dbReference type="InterPro" id="IPR017853">
    <property type="entry name" value="GH"/>
</dbReference>
<dbReference type="GO" id="GO:0004672">
    <property type="term" value="F:protein kinase activity"/>
    <property type="evidence" value="ECO:0007669"/>
    <property type="project" value="InterPro"/>
</dbReference>
<feature type="repeat" description="ANK" evidence="1">
    <location>
        <begin position="959"/>
        <end position="991"/>
    </location>
</feature>
<dbReference type="PANTHER" id="PTHR36183:SF2">
    <property type="entry name" value="BETA-GLUCURONIDASE C-TERMINAL DOMAIN-CONTAINING PROTEIN"/>
    <property type="match status" value="1"/>
</dbReference>
<feature type="region of interest" description="Disordered" evidence="2">
    <location>
        <begin position="1"/>
        <end position="46"/>
    </location>
</feature>
<dbReference type="Gene3D" id="3.20.20.80">
    <property type="entry name" value="Glycosidases"/>
    <property type="match status" value="1"/>
</dbReference>
<evidence type="ECO:0000256" key="2">
    <source>
        <dbReference type="SAM" id="MobiDB-lite"/>
    </source>
</evidence>
<dbReference type="InterPro" id="IPR052974">
    <property type="entry name" value="GH79_Enzymes"/>
</dbReference>
<dbReference type="InterPro" id="IPR036770">
    <property type="entry name" value="Ankyrin_rpt-contain_sf"/>
</dbReference>
<dbReference type="Gene3D" id="1.25.40.20">
    <property type="entry name" value="Ankyrin repeat-containing domain"/>
    <property type="match status" value="1"/>
</dbReference>
<dbReference type="InterPro" id="IPR002110">
    <property type="entry name" value="Ankyrin_rpt"/>
</dbReference>
<dbReference type="SMART" id="SM00248">
    <property type="entry name" value="ANK"/>
    <property type="match status" value="9"/>
</dbReference>
<dbReference type="PANTHER" id="PTHR36183">
    <property type="entry name" value="BETA-GLUCURONIDASE"/>
    <property type="match status" value="1"/>
</dbReference>
<dbReference type="Pfam" id="PF16862">
    <property type="entry name" value="Glyco_hydro_79C"/>
    <property type="match status" value="1"/>
</dbReference>
<dbReference type="Gene3D" id="1.10.510.10">
    <property type="entry name" value="Transferase(Phosphotransferase) domain 1"/>
    <property type="match status" value="1"/>
</dbReference>
<keyword evidence="3" id="KW-1133">Transmembrane helix</keyword>
<dbReference type="SUPFAM" id="SSF48403">
    <property type="entry name" value="Ankyrin repeat"/>
    <property type="match status" value="2"/>
</dbReference>
<feature type="region of interest" description="Disordered" evidence="2">
    <location>
        <begin position="1249"/>
        <end position="1271"/>
    </location>
</feature>
<feature type="repeat" description="ANK" evidence="1">
    <location>
        <begin position="929"/>
        <end position="958"/>
    </location>
</feature>
<reference evidence="5" key="1">
    <citation type="submission" date="2023-01" db="EMBL/GenBank/DDBJ databases">
        <title>Colletotrichum chrysophilum M932 genome sequence.</title>
        <authorList>
            <person name="Baroncelli R."/>
        </authorList>
    </citation>
    <scope>NUCLEOTIDE SEQUENCE</scope>
    <source>
        <strain evidence="5">M932</strain>
    </source>
</reference>
<feature type="repeat" description="ANK" evidence="1">
    <location>
        <begin position="893"/>
        <end position="925"/>
    </location>
</feature>
<dbReference type="Pfam" id="PF00069">
    <property type="entry name" value="Pkinase"/>
    <property type="match status" value="1"/>
</dbReference>
<keyword evidence="3" id="KW-0472">Membrane</keyword>
<dbReference type="InterPro" id="IPR000719">
    <property type="entry name" value="Prot_kinase_dom"/>
</dbReference>
<organism evidence="5 6">
    <name type="scientific">Colletotrichum chrysophilum</name>
    <dbReference type="NCBI Taxonomy" id="1836956"/>
    <lineage>
        <taxon>Eukaryota</taxon>
        <taxon>Fungi</taxon>
        <taxon>Dikarya</taxon>
        <taxon>Ascomycota</taxon>
        <taxon>Pezizomycotina</taxon>
        <taxon>Sordariomycetes</taxon>
        <taxon>Hypocreomycetidae</taxon>
        <taxon>Glomerellales</taxon>
        <taxon>Glomerellaceae</taxon>
        <taxon>Colletotrichum</taxon>
        <taxon>Colletotrichum gloeosporioides species complex</taxon>
    </lineage>
</organism>
<accession>A0AAD9A720</accession>
<feature type="transmembrane region" description="Helical" evidence="3">
    <location>
        <begin position="2133"/>
        <end position="2159"/>
    </location>
</feature>
<feature type="compositionally biased region" description="Acidic residues" evidence="2">
    <location>
        <begin position="11"/>
        <end position="41"/>
    </location>
</feature>
<dbReference type="InterPro" id="IPR031728">
    <property type="entry name" value="GlcAase_C"/>
</dbReference>
<dbReference type="InterPro" id="IPR011009">
    <property type="entry name" value="Kinase-like_dom_sf"/>
</dbReference>
<dbReference type="PROSITE" id="PS50297">
    <property type="entry name" value="ANK_REP_REGION"/>
    <property type="match status" value="2"/>
</dbReference>
<feature type="compositionally biased region" description="Basic and acidic residues" evidence="2">
    <location>
        <begin position="1"/>
        <end position="10"/>
    </location>
</feature>
<feature type="compositionally biased region" description="Polar residues" evidence="2">
    <location>
        <begin position="1389"/>
        <end position="1401"/>
    </location>
</feature>
<keyword evidence="3" id="KW-0812">Transmembrane</keyword>
<evidence type="ECO:0000256" key="1">
    <source>
        <dbReference type="PROSITE-ProRule" id="PRU00023"/>
    </source>
</evidence>
<protein>
    <submittedName>
        <fullName evidence="5">Ankyrin repeat domain protein</fullName>
    </submittedName>
</protein>
<evidence type="ECO:0000256" key="3">
    <source>
        <dbReference type="SAM" id="Phobius"/>
    </source>
</evidence>
<dbReference type="Proteomes" id="UP001243330">
    <property type="component" value="Unassembled WGS sequence"/>
</dbReference>
<dbReference type="PROSITE" id="PS50088">
    <property type="entry name" value="ANK_REPEAT"/>
    <property type="match status" value="3"/>
</dbReference>
<keyword evidence="6" id="KW-1185">Reference proteome</keyword>
<feature type="compositionally biased region" description="Acidic residues" evidence="2">
    <location>
        <begin position="1370"/>
        <end position="1385"/>
    </location>
</feature>
<dbReference type="GO" id="GO:0005524">
    <property type="term" value="F:ATP binding"/>
    <property type="evidence" value="ECO:0007669"/>
    <property type="project" value="InterPro"/>
</dbReference>
<evidence type="ECO:0000313" key="6">
    <source>
        <dbReference type="Proteomes" id="UP001243330"/>
    </source>
</evidence>
<dbReference type="SUPFAM" id="SSF51445">
    <property type="entry name" value="(Trans)glycosidases"/>
    <property type="match status" value="1"/>
</dbReference>
<dbReference type="SUPFAM" id="SSF56112">
    <property type="entry name" value="Protein kinase-like (PK-like)"/>
    <property type="match status" value="1"/>
</dbReference>
<gene>
    <name evidence="5" type="ORF">CCHR01_15247</name>
</gene>
<name>A0AAD9A720_9PEZI</name>
<dbReference type="PROSITE" id="PS50011">
    <property type="entry name" value="PROTEIN_KINASE_DOM"/>
    <property type="match status" value="1"/>
</dbReference>
<dbReference type="Pfam" id="PF12796">
    <property type="entry name" value="Ank_2"/>
    <property type="match status" value="2"/>
</dbReference>
<feature type="compositionally biased region" description="Basic and acidic residues" evidence="2">
    <location>
        <begin position="1357"/>
        <end position="1369"/>
    </location>
</feature>
<evidence type="ECO:0000259" key="4">
    <source>
        <dbReference type="PROSITE" id="PS50011"/>
    </source>
</evidence>
<feature type="transmembrane region" description="Helical" evidence="3">
    <location>
        <begin position="2380"/>
        <end position="2398"/>
    </location>
</feature>
<comment type="caution">
    <text evidence="5">The sequence shown here is derived from an EMBL/GenBank/DDBJ whole genome shotgun (WGS) entry which is preliminary data.</text>
</comment>
<evidence type="ECO:0000313" key="5">
    <source>
        <dbReference type="EMBL" id="KAK1842135.1"/>
    </source>
</evidence>
<feature type="region of interest" description="Disordered" evidence="2">
    <location>
        <begin position="1331"/>
        <end position="1412"/>
    </location>
</feature>
<feature type="domain" description="Protein kinase" evidence="4">
    <location>
        <begin position="106"/>
        <end position="404"/>
    </location>
</feature>
<dbReference type="EMBL" id="JAQOWY010000433">
    <property type="protein sequence ID" value="KAK1842135.1"/>
    <property type="molecule type" value="Genomic_DNA"/>
</dbReference>
<dbReference type="SMART" id="SM00220">
    <property type="entry name" value="S_TKc"/>
    <property type="match status" value="1"/>
</dbReference>
<keyword evidence="1" id="KW-0040">ANK repeat</keyword>
<proteinExistence type="predicted"/>
<sequence>MGHCREVINHDDDDDNNNDEDYNYDDDGDDNNDNNDNDDSDDKAMDHRTKSVGTTLSWNTFLSRTSTSSLTCAVFSEQQRQNAHGLDDVLRVVSALNLRRYPQEELTEEEVLGEGETYVVKRCAVKGGDCVAVKQLKINDVSDDKLFRRRLGSVIFEAQIMRHPPLRAHPNLPSALGYGWSLRGASVIPYLVVEYAPLGTLREYIKTAKPRLADVEILLGDVSSALSALHTCGIVHGDVKLDNALVFPSWDRPTKALAKITDFGHAIILNDTAGSQSDDDEIIKYGGTLLYNAPEVKTQDLFPIERRDLLKCDIWAFGLMVWEACLGGQEYTTWLANHGHKHVETIDRTHIDPSKLLDYAKQCMPAKQLGTAMFIRIVLHRTIQADPSKRASSVRDLPLYTRWTAGDLRGLEADLALHFDVPTPTYEMFRLDTGKEVLWDHQQQIFKGLQQTHSSNQAKEKGPISWQIALCYYLGFGTERDLQESHKFAKTARSEGHPIAAVFGDLFESETDAVMEPRDESYVTKLSALVRAQGALAEEMPALAKAFFDGDPATAMNLLSEGASLASCTSDGCGPFHWLFMIRDPAAFEDITEKLSGELAQRLVNVPASTIREAHLQWPTQLLGTPLAFSISVNCLPAVKVLLALGASPFAHVYNESQYPPEDSRSQWAALHVAAKYHCSDILRELMRSSESQNWEGLGLLGCVLGLSTPLERLAMHGSSRASRLDETIMLIKDKQSLNMHDSDGRTAIMEAIDLQDADVVAALLRAEPGLAKTPLRSPHDPNILTYPLHFACQLAARRNVADALLIPKLIESQTRDLQPSTTPSRDHLGRTVLHLAVTGASGLITKWILESRPGLLHVEDKWGRAPLHYCASSANCDLLLEKGVNIDHTDKEGLSPLHRACLMGACAITEGLLKKSPILDLRNNVYGTPLHCAVISGSADVVNGLLDAGAPINATDLRGNTAVHIAAKLNRYSIMRSLLARGADVTLLNLNGQDAKAVALRAASTGNIGILSILRDTQVANKGDVDLEFGQEDTVLLDREGQIREALAPDFLWDETSLSLQQAYDTLDLPNNAKQEQAGVREETYDERVERLQSLDQAIGMIIGHHFSGIPHHHWAKKAVVNIISIFFDEILWQPGTINRGIEIVARAAYDLATVMHFYYDESWGIHHRVEAWAGYLVSQNGIGVPLRLEAIRVYPKGVHPRRKTYESSQYGMISITSKDDLLYGFEAKILSEQDRLEAVWKYMEENDPSSLPLDGDGNPTFKDKDEDGKPVRLADGMTTRLLRLPPFFAFMEQKFPVAKVEKPVPRVFIPEKEIDGLVLLDPGNLLRQETNDEELGNEKTIAEQTGAETSMIVDSETKDDKDDSEKDDKDDEDEKNESDDENCSDSQESGSESHLTMQDQPDYRPKYEPCQQSSTWCSHLEQAIDCMVTLFVDRKPREVFPARQKSDIQAMVRWEMKTWEMVMPQFGVTRYTSTLEQYFPQLSGQSWRESASRSYLAWKERSSPVFRDSVGDEHWNSAAKAARDEFYINLYAACHRSEDTSESIHVDPGTMASSFSVLSPVIMGLLWSATALLAARAAHALPASSTSSASTLNVPRTAAGASIPHTNSFASFSFEPAFWVEFFGNSTTPNNLTFGLLERIHEHGGHPVIRPGGITMDSMIFDPEGPDSVRTTSPEGGVWRTTVGPNYYKSWDNFPEGTKFISTLNFGNESLDIARDLAVASTKYQGDKISYFELGNEPTNYASTRWNYSTQAYVDQWKEYTHAIDAAVNETGTNNLTSERWWASSATTDDSGLEVRPIALIPAGVDSEHQVGVYSIHSYPFSTCDPARNVRATIENILNHTELVRYCDEEIYPSARAALDVGKSWNIGEFNSVSCSGKPNVTDTFAQALWVVDSELIYATRNASATHLHMGATLVLQSSDQSNTPGENGSPGYSTYSMLYPRDSVKRGPARALPSFLAQLFMAEAFAVEGTQVRALEAPSGVDSESFAAYAFYVDDAISKIALVNLKPYYANSTSDFTVSVDLTSLADAAKGESIYAKRMTAPYVNTGDTNLATFGGQSFPQGQPVGDMVIEKVDGTVDVRGSEALLVFFDENATPINHAAQETLPCSSMQLAKATLRCVSRFCRSVFAEWLVYALLFYATTGVVTFVVFLPIDCVIGLSRGDFSSGHFVDFQHFAFLIPFNNFMFSAVPLSTRVLLVALWTITARPALALAGCIVRKQLPAYTYPSEQYPPIRWLFEIICSFANRHHKLVPDIELYARQILRMLGVRVPSGSHQLGTITPGEHDELRTFARLYYEVVTQFSDRRSKEPELSCLPFKLVEAHYVCALEVLRQEPVPSAGCSDKRTPFLCGTAHFASLKNTATTWTCPYWEYVRSEAKIFSVVYIAIIFYWIFRLSGDCCAFLLPHTLDGNGVSSAKEWYGRHIAPPAMDCKGLSQAFASGQEPRDSK</sequence>